<proteinExistence type="predicted"/>
<gene>
    <name evidence="1" type="ORF">QNI19_35770</name>
</gene>
<protein>
    <recommendedName>
        <fullName evidence="3">DUF4926 domain-containing protein</fullName>
    </recommendedName>
</protein>
<evidence type="ECO:0008006" key="3">
    <source>
        <dbReference type="Google" id="ProtNLM"/>
    </source>
</evidence>
<accession>A0ABT7CX50</accession>
<sequence>MKEYEINIGSPIEYEELVAYIRIYDKPIALVQMEEGKDRMKVEFFEESLNEKVDLTIFIEALQEAKRELEK</sequence>
<name>A0ABT7CX50_9BACT</name>
<keyword evidence="2" id="KW-1185">Reference proteome</keyword>
<evidence type="ECO:0000313" key="2">
    <source>
        <dbReference type="Proteomes" id="UP001228581"/>
    </source>
</evidence>
<dbReference type="RefSeq" id="WP_314004704.1">
    <property type="nucleotide sequence ID" value="NZ_JASJOR010000019.1"/>
</dbReference>
<comment type="caution">
    <text evidence="1">The sequence shown here is derived from an EMBL/GenBank/DDBJ whole genome shotgun (WGS) entry which is preliminary data.</text>
</comment>
<dbReference type="Proteomes" id="UP001228581">
    <property type="component" value="Unassembled WGS sequence"/>
</dbReference>
<evidence type="ECO:0000313" key="1">
    <source>
        <dbReference type="EMBL" id="MDJ1498348.1"/>
    </source>
</evidence>
<dbReference type="EMBL" id="JASJOT010000044">
    <property type="protein sequence ID" value="MDJ1498348.1"/>
    <property type="molecule type" value="Genomic_DNA"/>
</dbReference>
<organism evidence="1 2">
    <name type="scientific">Xanthocytophaga flava</name>
    <dbReference type="NCBI Taxonomy" id="3048013"/>
    <lineage>
        <taxon>Bacteria</taxon>
        <taxon>Pseudomonadati</taxon>
        <taxon>Bacteroidota</taxon>
        <taxon>Cytophagia</taxon>
        <taxon>Cytophagales</taxon>
        <taxon>Rhodocytophagaceae</taxon>
        <taxon>Xanthocytophaga</taxon>
    </lineage>
</organism>
<reference evidence="1 2" key="1">
    <citation type="submission" date="2023-05" db="EMBL/GenBank/DDBJ databases">
        <authorList>
            <person name="Zhang X."/>
        </authorList>
    </citation>
    <scope>NUCLEOTIDE SEQUENCE [LARGE SCALE GENOMIC DNA]</scope>
    <source>
        <strain evidence="1 2">DM2B3-1</strain>
    </source>
</reference>